<feature type="compositionally biased region" description="Basic and acidic residues" evidence="1">
    <location>
        <begin position="687"/>
        <end position="701"/>
    </location>
</feature>
<feature type="region of interest" description="Disordered" evidence="1">
    <location>
        <begin position="61"/>
        <end position="202"/>
    </location>
</feature>
<dbReference type="SUPFAM" id="SSF54928">
    <property type="entry name" value="RNA-binding domain, RBD"/>
    <property type="match status" value="1"/>
</dbReference>
<dbReference type="GO" id="GO:0003676">
    <property type="term" value="F:nucleic acid binding"/>
    <property type="evidence" value="ECO:0007669"/>
    <property type="project" value="InterPro"/>
</dbReference>
<feature type="compositionally biased region" description="Polar residues" evidence="1">
    <location>
        <begin position="155"/>
        <end position="168"/>
    </location>
</feature>
<feature type="region of interest" description="Disordered" evidence="1">
    <location>
        <begin position="281"/>
        <end position="386"/>
    </location>
</feature>
<evidence type="ECO:0000313" key="3">
    <source>
        <dbReference type="Proteomes" id="UP000268162"/>
    </source>
</evidence>
<dbReference type="Proteomes" id="UP000268162">
    <property type="component" value="Unassembled WGS sequence"/>
</dbReference>
<evidence type="ECO:0000313" key="2">
    <source>
        <dbReference type="EMBL" id="RKP39057.1"/>
    </source>
</evidence>
<evidence type="ECO:0008006" key="4">
    <source>
        <dbReference type="Google" id="ProtNLM"/>
    </source>
</evidence>
<organism evidence="2 3">
    <name type="scientific">Dimargaris cristalligena</name>
    <dbReference type="NCBI Taxonomy" id="215637"/>
    <lineage>
        <taxon>Eukaryota</taxon>
        <taxon>Fungi</taxon>
        <taxon>Fungi incertae sedis</taxon>
        <taxon>Zoopagomycota</taxon>
        <taxon>Kickxellomycotina</taxon>
        <taxon>Dimargaritomycetes</taxon>
        <taxon>Dimargaritales</taxon>
        <taxon>Dimargaritaceae</taxon>
        <taxon>Dimargaris</taxon>
    </lineage>
</organism>
<accession>A0A4P9ZZC9</accession>
<feature type="compositionally biased region" description="Polar residues" evidence="1">
    <location>
        <begin position="485"/>
        <end position="497"/>
    </location>
</feature>
<keyword evidence="3" id="KW-1185">Reference proteome</keyword>
<dbReference type="EMBL" id="ML002302">
    <property type="protein sequence ID" value="RKP39057.1"/>
    <property type="molecule type" value="Genomic_DNA"/>
</dbReference>
<feature type="region of interest" description="Disordered" evidence="1">
    <location>
        <begin position="464"/>
        <end position="501"/>
    </location>
</feature>
<dbReference type="AlphaFoldDB" id="A0A4P9ZZC9"/>
<feature type="compositionally biased region" description="Basic and acidic residues" evidence="1">
    <location>
        <begin position="305"/>
        <end position="317"/>
    </location>
</feature>
<reference evidence="3" key="1">
    <citation type="journal article" date="2018" name="Nat. Microbiol.">
        <title>Leveraging single-cell genomics to expand the fungal tree of life.</title>
        <authorList>
            <person name="Ahrendt S.R."/>
            <person name="Quandt C.A."/>
            <person name="Ciobanu D."/>
            <person name="Clum A."/>
            <person name="Salamov A."/>
            <person name="Andreopoulos B."/>
            <person name="Cheng J.F."/>
            <person name="Woyke T."/>
            <person name="Pelin A."/>
            <person name="Henrissat B."/>
            <person name="Reynolds N.K."/>
            <person name="Benny G.L."/>
            <person name="Smith M.E."/>
            <person name="James T.Y."/>
            <person name="Grigoriev I.V."/>
        </authorList>
    </citation>
    <scope>NUCLEOTIDE SEQUENCE [LARGE SCALE GENOMIC DNA]</scope>
    <source>
        <strain evidence="3">RSA 468</strain>
    </source>
</reference>
<evidence type="ECO:0000256" key="1">
    <source>
        <dbReference type="SAM" id="MobiDB-lite"/>
    </source>
</evidence>
<dbReference type="InterPro" id="IPR035979">
    <property type="entry name" value="RBD_domain_sf"/>
</dbReference>
<feature type="compositionally biased region" description="Low complexity" evidence="1">
    <location>
        <begin position="366"/>
        <end position="381"/>
    </location>
</feature>
<name>A0A4P9ZZC9_9FUNG</name>
<feature type="compositionally biased region" description="Low complexity" evidence="1">
    <location>
        <begin position="471"/>
        <end position="484"/>
    </location>
</feature>
<dbReference type="STRING" id="215637.A0A4P9ZZC9"/>
<feature type="compositionally biased region" description="Basic and acidic residues" evidence="1">
    <location>
        <begin position="169"/>
        <end position="187"/>
    </location>
</feature>
<feature type="region of interest" description="Disordered" evidence="1">
    <location>
        <begin position="630"/>
        <end position="701"/>
    </location>
</feature>
<protein>
    <recommendedName>
        <fullName evidence="4">RRM domain-containing protein</fullName>
    </recommendedName>
</protein>
<feature type="compositionally biased region" description="Basic and acidic residues" evidence="1">
    <location>
        <begin position="282"/>
        <end position="292"/>
    </location>
</feature>
<sequence length="701" mass="75979">MNAAKGSSDDPTHLAVTKMLSELSQSIMKEAQAIQTTAQPSPSSITHPVVENRGFVMKQDIKPMTAPPPHSKPSLMHMPPPAAASLGKPSTPLGAQHPMAKANQVEDFIDRQAKQPRVGNQSGSSSESSEDEGAGGATYARLRDDKNSLKLRASRWNSHSDSSWPQGSESRRGGPDRGSAHANERPQRQSTNRDSPARGESRSDPALILLTYPTDLEVNKNDLFFYFKRFGWIAHIDVRDDFATVRFASPRETFAKTRFLPMISLRHRPVDLRVLSYGDVESDPRLNSRDSEGSYGQRYDSSRPSNDRDESRTRDRSVGAPHGNSRRDQENSDFYRPNGADRGRSPPPSYSRRESAGRGRSRSRSRSPGPRYSRRSPSASRESADVTLRRAARRQDGKIPYCEIVTFKSVHSRSRHVKAVFISALTRRLTLMGISNSLQNQLQPLLALAQNPGLLAALMGASQKSPGLGVQQPQQQQQQHYQQQAPLGSPNSTSGHGAQQPAMATNPLLSLLGNNAHLLAQQQPQVSAAPQMSLGGAGNPLLQSLMMMGMNNPAMLSNGAVPQSGIPPPAPPGPQLSPPISHSSNANALLSQLLAANQNQNGMSAAPPAVNPVVTAQPIASPHSEYMARYTSNGSSSGNGGGIQAYSSFTHPTSAAMAPTNPTYRQGETPENPRVSHPKTSLAYLHNSDRPTDDNGERHRR</sequence>
<gene>
    <name evidence="2" type="ORF">BJ085DRAFT_32178</name>
</gene>
<proteinExistence type="predicted"/>